<keyword evidence="2" id="KW-0732">Signal</keyword>
<dbReference type="InterPro" id="IPR000152">
    <property type="entry name" value="EGF-type_Asp/Asn_hydroxyl_site"/>
</dbReference>
<dbReference type="InterPro" id="IPR018097">
    <property type="entry name" value="EGF_Ca-bd_CS"/>
</dbReference>
<evidence type="ECO:0000259" key="6">
    <source>
        <dbReference type="PROSITE" id="PS50026"/>
    </source>
</evidence>
<comment type="caution">
    <text evidence="5">Lacks conserved residue(s) required for the propagation of feature annotation.</text>
</comment>
<dbReference type="InterPro" id="IPR052235">
    <property type="entry name" value="Nephronectin_domain"/>
</dbReference>
<dbReference type="Pfam" id="PF12947">
    <property type="entry name" value="EGF_3"/>
    <property type="match status" value="1"/>
</dbReference>
<dbReference type="PANTHER" id="PTHR24050:SF28">
    <property type="entry name" value="UROMODULIN-LIKE"/>
    <property type="match status" value="1"/>
</dbReference>
<evidence type="ECO:0000256" key="2">
    <source>
        <dbReference type="ARBA" id="ARBA00022729"/>
    </source>
</evidence>
<dbReference type="SMART" id="SM00181">
    <property type="entry name" value="EGF"/>
    <property type="match status" value="1"/>
</dbReference>
<dbReference type="OrthoDB" id="5987410at2759"/>
<dbReference type="Pfam" id="PF13385">
    <property type="entry name" value="Laminin_G_3"/>
    <property type="match status" value="1"/>
</dbReference>
<comment type="caution">
    <text evidence="7">The sequence shown here is derived from an EMBL/GenBank/DDBJ whole genome shotgun (WGS) entry which is preliminary data.</text>
</comment>
<feature type="non-terminal residue" evidence="7">
    <location>
        <position position="1"/>
    </location>
</feature>
<evidence type="ECO:0000313" key="7">
    <source>
        <dbReference type="EMBL" id="RMX44298.1"/>
    </source>
</evidence>
<accession>A0A3M6TSN9</accession>
<dbReference type="SUPFAM" id="SSF57196">
    <property type="entry name" value="EGF/Laminin"/>
    <property type="match status" value="1"/>
</dbReference>
<keyword evidence="8" id="KW-1185">Reference proteome</keyword>
<dbReference type="Gene3D" id="2.60.120.200">
    <property type="match status" value="1"/>
</dbReference>
<keyword evidence="4" id="KW-1015">Disulfide bond</keyword>
<dbReference type="InterPro" id="IPR000742">
    <property type="entry name" value="EGF"/>
</dbReference>
<dbReference type="SMART" id="SM00179">
    <property type="entry name" value="EGF_CA"/>
    <property type="match status" value="1"/>
</dbReference>
<dbReference type="InterPro" id="IPR013320">
    <property type="entry name" value="ConA-like_dom_sf"/>
</dbReference>
<evidence type="ECO:0000256" key="5">
    <source>
        <dbReference type="PROSITE-ProRule" id="PRU00076"/>
    </source>
</evidence>
<keyword evidence="1 5" id="KW-0245">EGF-like domain</keyword>
<dbReference type="SUPFAM" id="SSF49899">
    <property type="entry name" value="Concanavalin A-like lectins/glucanases"/>
    <property type="match status" value="1"/>
</dbReference>
<dbReference type="PROSITE" id="PS50026">
    <property type="entry name" value="EGF_3"/>
    <property type="match status" value="1"/>
</dbReference>
<dbReference type="CDD" id="cd00054">
    <property type="entry name" value="EGF_CA"/>
    <property type="match status" value="1"/>
</dbReference>
<evidence type="ECO:0000256" key="3">
    <source>
        <dbReference type="ARBA" id="ARBA00022737"/>
    </source>
</evidence>
<dbReference type="GO" id="GO:0005509">
    <property type="term" value="F:calcium ion binding"/>
    <property type="evidence" value="ECO:0007669"/>
    <property type="project" value="InterPro"/>
</dbReference>
<evidence type="ECO:0000313" key="8">
    <source>
        <dbReference type="Proteomes" id="UP000275408"/>
    </source>
</evidence>
<sequence>SHYFVEDTDECSSGSHDCSADAYCNNTVGSFICTCKAGFSGDGKECKRFKRFRFHWALNGSDPNVSLYNNASYQNTDGRKVLYLSGAQHSYAETPALPIRAISFSIMCWIKVLSLPSNHPVNIYSDWSAPHQFRIFISSRAHHSICANLRNSRRREMLDSFCCCLLRSGDLCKASFPFMFSHNQRKIIPNRWMHVAFTWSRDRKEGVLFIDGIIGGSRRVSSALLDLNENDHTVFDIGLKRDDMNKPTFDGYMRDLIVVDKALSGDEVKYVKDIL</sequence>
<evidence type="ECO:0000256" key="4">
    <source>
        <dbReference type="ARBA" id="ARBA00023157"/>
    </source>
</evidence>
<dbReference type="InterPro" id="IPR024731">
    <property type="entry name" value="NELL2-like_EGF"/>
</dbReference>
<dbReference type="PROSITE" id="PS01187">
    <property type="entry name" value="EGF_CA"/>
    <property type="match status" value="1"/>
</dbReference>
<feature type="domain" description="EGF-like" evidence="6">
    <location>
        <begin position="7"/>
        <end position="47"/>
    </location>
</feature>
<dbReference type="AlphaFoldDB" id="A0A3M6TSN9"/>
<dbReference type="STRING" id="46731.A0A3M6TSN9"/>
<dbReference type="Proteomes" id="UP000275408">
    <property type="component" value="Unassembled WGS sequence"/>
</dbReference>
<dbReference type="FunFam" id="2.10.25.10:FF:000038">
    <property type="entry name" value="Fibrillin 2"/>
    <property type="match status" value="1"/>
</dbReference>
<reference evidence="7 8" key="1">
    <citation type="journal article" date="2018" name="Sci. Rep.">
        <title>Comparative analysis of the Pocillopora damicornis genome highlights role of immune system in coral evolution.</title>
        <authorList>
            <person name="Cunning R."/>
            <person name="Bay R.A."/>
            <person name="Gillette P."/>
            <person name="Baker A.C."/>
            <person name="Traylor-Knowles N."/>
        </authorList>
    </citation>
    <scope>NUCLEOTIDE SEQUENCE [LARGE SCALE GENOMIC DNA]</scope>
    <source>
        <strain evidence="7">RSMAS</strain>
        <tissue evidence="7">Whole animal</tissue>
    </source>
</reference>
<dbReference type="InterPro" id="IPR001881">
    <property type="entry name" value="EGF-like_Ca-bd_dom"/>
</dbReference>
<dbReference type="EMBL" id="RCHS01003024">
    <property type="protein sequence ID" value="RMX44298.1"/>
    <property type="molecule type" value="Genomic_DNA"/>
</dbReference>
<name>A0A3M6TSN9_POCDA</name>
<dbReference type="PROSITE" id="PS00010">
    <property type="entry name" value="ASX_HYDROXYL"/>
    <property type="match status" value="1"/>
</dbReference>
<dbReference type="PROSITE" id="PS01186">
    <property type="entry name" value="EGF_2"/>
    <property type="match status" value="1"/>
</dbReference>
<proteinExistence type="predicted"/>
<gene>
    <name evidence="7" type="ORF">pdam_00021532</name>
</gene>
<dbReference type="Gene3D" id="2.10.25.10">
    <property type="entry name" value="Laminin"/>
    <property type="match status" value="1"/>
</dbReference>
<protein>
    <recommendedName>
        <fullName evidence="6">EGF-like domain-containing protein</fullName>
    </recommendedName>
</protein>
<keyword evidence="3" id="KW-0677">Repeat</keyword>
<organism evidence="7 8">
    <name type="scientific">Pocillopora damicornis</name>
    <name type="common">Cauliflower coral</name>
    <name type="synonym">Millepora damicornis</name>
    <dbReference type="NCBI Taxonomy" id="46731"/>
    <lineage>
        <taxon>Eukaryota</taxon>
        <taxon>Metazoa</taxon>
        <taxon>Cnidaria</taxon>
        <taxon>Anthozoa</taxon>
        <taxon>Hexacorallia</taxon>
        <taxon>Scleractinia</taxon>
        <taxon>Astrocoeniina</taxon>
        <taxon>Pocilloporidae</taxon>
        <taxon>Pocillopora</taxon>
    </lineage>
</organism>
<dbReference type="PANTHER" id="PTHR24050">
    <property type="entry name" value="PA14 DOMAIN-CONTAINING PROTEIN"/>
    <property type="match status" value="1"/>
</dbReference>
<evidence type="ECO:0000256" key="1">
    <source>
        <dbReference type="ARBA" id="ARBA00022536"/>
    </source>
</evidence>